<organism evidence="3 4">
    <name type="scientific">Lawsonibacter faecis</name>
    <dbReference type="NCBI Taxonomy" id="2763052"/>
    <lineage>
        <taxon>Bacteria</taxon>
        <taxon>Bacillati</taxon>
        <taxon>Bacillota</taxon>
        <taxon>Clostridia</taxon>
        <taxon>Eubacteriales</taxon>
        <taxon>Oscillospiraceae</taxon>
        <taxon>Lawsonibacter</taxon>
    </lineage>
</organism>
<keyword evidence="1" id="KW-1133">Transmembrane helix</keyword>
<evidence type="ECO:0000313" key="4">
    <source>
        <dbReference type="Proteomes" id="UP000607645"/>
    </source>
</evidence>
<keyword evidence="4" id="KW-1185">Reference proteome</keyword>
<dbReference type="InterPro" id="IPR025668">
    <property type="entry name" value="Tnp_DDE_dom"/>
</dbReference>
<dbReference type="Pfam" id="PF13751">
    <property type="entry name" value="DDE_Tnp_1_6"/>
    <property type="match status" value="1"/>
</dbReference>
<feature type="transmembrane region" description="Helical" evidence="1">
    <location>
        <begin position="123"/>
        <end position="144"/>
    </location>
</feature>
<reference evidence="3" key="1">
    <citation type="submission" date="2020-08" db="EMBL/GenBank/DDBJ databases">
        <title>Genome public.</title>
        <authorList>
            <person name="Liu C."/>
            <person name="Sun Q."/>
        </authorList>
    </citation>
    <scope>NUCLEOTIDE SEQUENCE</scope>
    <source>
        <strain evidence="3">NSJ-52</strain>
    </source>
</reference>
<sequence>MRPKRLYLNDGGLFWEYWADRRDCACCPLREKCLSKTDKAGARKVQDSYFKHSVQRHFYRRWEPEYREALKKRQIWCEGTFAAQKWGQNLTRVLRRSFKAAEDHCLLSATALNLKKDDKMLSLTHRGVFFVALTILSLLIRRFVNSPTMARSADRFGDTPTNIFAARK</sequence>
<gene>
    <name evidence="3" type="ORF">H8S62_04795</name>
</gene>
<keyword evidence="1" id="KW-0472">Membrane</keyword>
<name>A0A8J6MC12_9FIRM</name>
<dbReference type="RefSeq" id="WP_186918759.1">
    <property type="nucleotide sequence ID" value="NZ_JACOPQ010000003.1"/>
</dbReference>
<protein>
    <submittedName>
        <fullName evidence="3">Transposase</fullName>
    </submittedName>
</protein>
<dbReference type="EMBL" id="JACOPQ010000003">
    <property type="protein sequence ID" value="MBC5736326.1"/>
    <property type="molecule type" value="Genomic_DNA"/>
</dbReference>
<evidence type="ECO:0000313" key="3">
    <source>
        <dbReference type="EMBL" id="MBC5736326.1"/>
    </source>
</evidence>
<evidence type="ECO:0000256" key="1">
    <source>
        <dbReference type="SAM" id="Phobius"/>
    </source>
</evidence>
<feature type="domain" description="Transposase DDE" evidence="2">
    <location>
        <begin position="21"/>
        <end position="116"/>
    </location>
</feature>
<keyword evidence="1" id="KW-0812">Transmembrane</keyword>
<comment type="caution">
    <text evidence="3">The sequence shown here is derived from an EMBL/GenBank/DDBJ whole genome shotgun (WGS) entry which is preliminary data.</text>
</comment>
<dbReference type="Proteomes" id="UP000607645">
    <property type="component" value="Unassembled WGS sequence"/>
</dbReference>
<proteinExistence type="predicted"/>
<dbReference type="AlphaFoldDB" id="A0A8J6MC12"/>
<evidence type="ECO:0000259" key="2">
    <source>
        <dbReference type="Pfam" id="PF13751"/>
    </source>
</evidence>
<accession>A0A8J6MC12</accession>